<keyword evidence="5" id="KW-1185">Reference proteome</keyword>
<dbReference type="Gene3D" id="1.10.4100.10">
    <property type="entry name" value="2-methylcitrate dehydratase PrpD"/>
    <property type="match status" value="1"/>
</dbReference>
<dbReference type="Pfam" id="PF19305">
    <property type="entry name" value="MmgE_PrpD_C"/>
    <property type="match status" value="1"/>
</dbReference>
<dbReference type="InterPro" id="IPR045337">
    <property type="entry name" value="MmgE_PrpD_C"/>
</dbReference>
<dbReference type="InterPro" id="IPR005656">
    <property type="entry name" value="MmgE_PrpD"/>
</dbReference>
<dbReference type="Pfam" id="PF03972">
    <property type="entry name" value="MmgE_PrpD_N"/>
    <property type="match status" value="1"/>
</dbReference>
<evidence type="ECO:0000256" key="1">
    <source>
        <dbReference type="ARBA" id="ARBA00006174"/>
    </source>
</evidence>
<evidence type="ECO:0000259" key="3">
    <source>
        <dbReference type="Pfam" id="PF19305"/>
    </source>
</evidence>
<sequence>MSGQTNVPFQTSQTLTQALAGRIAGHVSKADRARAQWHLLDWAGCAVAGRSEPAGRILLAGLEPSPSARAFAWGGLGNILEMDDVDKRALLHPGPSIIPAALACAAENTVSGEALLDAIVRGYEATIRLGRAVGPGHYALWHNTGTCGAIGAAAACASLMELDTEATAHALALAVSQSAGLWQTRHEPASMGKQLHTSVSSRAGFDAARLAAAGFKGPLSILEGPQGFFAAMCPGADPAAVMAGEDGWRIHDVSFKPWPACRHAHAVIDAALALRARVNVLDTGGDILVETYRDALVFCDKPEPESVIEAKFSLQHSVAVVMVRGRPELADFSLDSVADPAITAMRNRVKVGQNGTFDANYPSRFGASVTFAGHTETVPDALGDPENPVGLDQLRDKARALLAAGGLSETETAELMAAAETASPELGGLILKVLA</sequence>
<dbReference type="InterPro" id="IPR042188">
    <property type="entry name" value="MmgE/PrpD_sf_2"/>
</dbReference>
<evidence type="ECO:0000259" key="2">
    <source>
        <dbReference type="Pfam" id="PF03972"/>
    </source>
</evidence>
<dbReference type="GO" id="GO:0016829">
    <property type="term" value="F:lyase activity"/>
    <property type="evidence" value="ECO:0007669"/>
    <property type="project" value="InterPro"/>
</dbReference>
<dbReference type="SUPFAM" id="SSF103378">
    <property type="entry name" value="2-methylcitrate dehydratase PrpD"/>
    <property type="match status" value="1"/>
</dbReference>
<organism evidence="4 5">
    <name type="scientific">Hyphomonas neptunium (strain ATCC 15444)</name>
    <dbReference type="NCBI Taxonomy" id="228405"/>
    <lineage>
        <taxon>Bacteria</taxon>
        <taxon>Pseudomonadati</taxon>
        <taxon>Pseudomonadota</taxon>
        <taxon>Alphaproteobacteria</taxon>
        <taxon>Hyphomonadales</taxon>
        <taxon>Hyphomonadaceae</taxon>
        <taxon>Hyphomonas</taxon>
    </lineage>
</organism>
<dbReference type="KEGG" id="hne:HNE_1103"/>
<name>Q0C369_HYPNA</name>
<comment type="similarity">
    <text evidence="1">Belongs to the PrpD family.</text>
</comment>
<evidence type="ECO:0000313" key="5">
    <source>
        <dbReference type="Proteomes" id="UP000001959"/>
    </source>
</evidence>
<dbReference type="eggNOG" id="COG2079">
    <property type="taxonomic scope" value="Bacteria"/>
</dbReference>
<feature type="domain" description="MmgE/PrpD C-terminal" evidence="3">
    <location>
        <begin position="258"/>
        <end position="406"/>
    </location>
</feature>
<accession>Q0C369</accession>
<evidence type="ECO:0000313" key="4">
    <source>
        <dbReference type="EMBL" id="ABI78207.1"/>
    </source>
</evidence>
<dbReference type="InterPro" id="IPR045336">
    <property type="entry name" value="MmgE_PrpD_N"/>
</dbReference>
<proteinExistence type="inferred from homology"/>
<gene>
    <name evidence="4" type="ordered locus">HNE_1103</name>
</gene>
<dbReference type="RefSeq" id="WP_011646124.1">
    <property type="nucleotide sequence ID" value="NC_008358.1"/>
</dbReference>
<dbReference type="Proteomes" id="UP000001959">
    <property type="component" value="Chromosome"/>
</dbReference>
<dbReference type="PANTHER" id="PTHR16943">
    <property type="entry name" value="2-METHYLCITRATE DEHYDRATASE-RELATED"/>
    <property type="match status" value="1"/>
</dbReference>
<protein>
    <submittedName>
        <fullName evidence="4">MmgE/PrpD family protein</fullName>
    </submittedName>
</protein>
<dbReference type="STRING" id="228405.HNE_1103"/>
<reference evidence="4 5" key="1">
    <citation type="journal article" date="2006" name="J. Bacteriol.">
        <title>Comparative genomic evidence for a close relationship between the dimorphic prosthecate bacteria Hyphomonas neptunium and Caulobacter crescentus.</title>
        <authorList>
            <person name="Badger J.H."/>
            <person name="Hoover T.R."/>
            <person name="Brun Y.V."/>
            <person name="Weiner R.M."/>
            <person name="Laub M.T."/>
            <person name="Alexandre G."/>
            <person name="Mrazek J."/>
            <person name="Ren Q."/>
            <person name="Paulsen I.T."/>
            <person name="Nelson K.E."/>
            <person name="Khouri H.M."/>
            <person name="Radune D."/>
            <person name="Sosa J."/>
            <person name="Dodson R.J."/>
            <person name="Sullivan S.A."/>
            <person name="Rosovitz M.J."/>
            <person name="Madupu R."/>
            <person name="Brinkac L.M."/>
            <person name="Durkin A.S."/>
            <person name="Daugherty S.C."/>
            <person name="Kothari S.P."/>
            <person name="Giglio M.G."/>
            <person name="Zhou L."/>
            <person name="Haft D.H."/>
            <person name="Selengut J.D."/>
            <person name="Davidsen T.M."/>
            <person name="Yang Q."/>
            <person name="Zafar N."/>
            <person name="Ward N.L."/>
        </authorList>
    </citation>
    <scope>NUCLEOTIDE SEQUENCE [LARGE SCALE GENOMIC DNA]</scope>
    <source>
        <strain evidence="4 5">ATCC 15444</strain>
    </source>
</reference>
<dbReference type="Gene3D" id="3.30.1330.120">
    <property type="entry name" value="2-methylcitrate dehydratase PrpD"/>
    <property type="match status" value="1"/>
</dbReference>
<dbReference type="HOGENOM" id="CLU_026574_3_1_5"/>
<dbReference type="InterPro" id="IPR042183">
    <property type="entry name" value="MmgE/PrpD_sf_1"/>
</dbReference>
<dbReference type="InterPro" id="IPR036148">
    <property type="entry name" value="MmgE/PrpD_sf"/>
</dbReference>
<dbReference type="EMBL" id="CP000158">
    <property type="protein sequence ID" value="ABI78207.1"/>
    <property type="molecule type" value="Genomic_DNA"/>
</dbReference>
<dbReference type="PANTHER" id="PTHR16943:SF8">
    <property type="entry name" value="2-METHYLCITRATE DEHYDRATASE"/>
    <property type="match status" value="1"/>
</dbReference>
<dbReference type="AlphaFoldDB" id="Q0C369"/>
<feature type="domain" description="MmgE/PrpD N-terminal" evidence="2">
    <location>
        <begin position="20"/>
        <end position="238"/>
    </location>
</feature>